<dbReference type="Proteomes" id="UP000789405">
    <property type="component" value="Unassembled WGS sequence"/>
</dbReference>
<evidence type="ECO:0000313" key="2">
    <source>
        <dbReference type="Proteomes" id="UP000789405"/>
    </source>
</evidence>
<dbReference type="EMBL" id="CAJVPY010011894">
    <property type="protein sequence ID" value="CAG8730368.1"/>
    <property type="molecule type" value="Genomic_DNA"/>
</dbReference>
<evidence type="ECO:0000313" key="1">
    <source>
        <dbReference type="EMBL" id="CAG8730368.1"/>
    </source>
</evidence>
<name>A0A9N9NGH7_9GLOM</name>
<keyword evidence="2" id="KW-1185">Reference proteome</keyword>
<dbReference type="AlphaFoldDB" id="A0A9N9NGH7"/>
<reference evidence="1" key="1">
    <citation type="submission" date="2021-06" db="EMBL/GenBank/DDBJ databases">
        <authorList>
            <person name="Kallberg Y."/>
            <person name="Tangrot J."/>
            <person name="Rosling A."/>
        </authorList>
    </citation>
    <scope>NUCLEOTIDE SEQUENCE</scope>
    <source>
        <strain evidence="1">MA453B</strain>
    </source>
</reference>
<comment type="caution">
    <text evidence="1">The sequence shown here is derived from an EMBL/GenBank/DDBJ whole genome shotgun (WGS) entry which is preliminary data.</text>
</comment>
<organism evidence="1 2">
    <name type="scientific">Dentiscutata erythropus</name>
    <dbReference type="NCBI Taxonomy" id="1348616"/>
    <lineage>
        <taxon>Eukaryota</taxon>
        <taxon>Fungi</taxon>
        <taxon>Fungi incertae sedis</taxon>
        <taxon>Mucoromycota</taxon>
        <taxon>Glomeromycotina</taxon>
        <taxon>Glomeromycetes</taxon>
        <taxon>Diversisporales</taxon>
        <taxon>Gigasporaceae</taxon>
        <taxon>Dentiscutata</taxon>
    </lineage>
</organism>
<protein>
    <submittedName>
        <fullName evidence="1">18031_t:CDS:1</fullName>
    </submittedName>
</protein>
<proteinExistence type="predicted"/>
<sequence length="40" mass="4520">MAVVVVWDLRTKLAGYLYKIAKSKLKDELGQVGSKLWALK</sequence>
<gene>
    <name evidence="1" type="ORF">DERYTH_LOCUS15061</name>
</gene>
<accession>A0A9N9NGH7</accession>